<evidence type="ECO:0000256" key="2">
    <source>
        <dbReference type="ARBA" id="ARBA00022490"/>
    </source>
</evidence>
<dbReference type="PANTHER" id="PTHR36174">
    <property type="entry name" value="LIPID II:GLYCINE GLYCYLTRANSFERASE"/>
    <property type="match status" value="1"/>
</dbReference>
<comment type="caution">
    <text evidence="8">The sequence shown here is derived from an EMBL/GenBank/DDBJ whole genome shotgun (WGS) entry which is preliminary data.</text>
</comment>
<dbReference type="RefSeq" id="WP_169173169.1">
    <property type="nucleotide sequence ID" value="NZ_JAAIII010000010.1"/>
</dbReference>
<dbReference type="GO" id="GO:0009252">
    <property type="term" value="P:peptidoglycan biosynthetic process"/>
    <property type="evidence" value="ECO:0007669"/>
    <property type="project" value="UniProtKB-KW"/>
</dbReference>
<reference evidence="8 9" key="1">
    <citation type="submission" date="2020-02" db="EMBL/GenBank/DDBJ databases">
        <title>Characterization of phylogenetic diversity of novel bifidobacterial species isolated in Czech ZOOs.</title>
        <authorList>
            <person name="Lugli G.A."/>
            <person name="Vera N.B."/>
            <person name="Ventura M."/>
        </authorList>
    </citation>
    <scope>NUCLEOTIDE SEQUENCE [LARGE SCALE GENOMIC DNA]</scope>
    <source>
        <strain evidence="8 9">DSM 109957</strain>
    </source>
</reference>
<proteinExistence type="inferred from homology"/>
<dbReference type="PANTHER" id="PTHR36174:SF2">
    <property type="entry name" value="AMINOACYLTRANSFERASE FEMA"/>
    <property type="match status" value="1"/>
</dbReference>
<evidence type="ECO:0000313" key="9">
    <source>
        <dbReference type="Proteomes" id="UP000532194"/>
    </source>
</evidence>
<keyword evidence="5" id="KW-0573">Peptidoglycan synthesis</keyword>
<keyword evidence="3" id="KW-0808">Transferase</keyword>
<dbReference type="InterPro" id="IPR016181">
    <property type="entry name" value="Acyl_CoA_acyltransferase"/>
</dbReference>
<keyword evidence="9" id="KW-1185">Reference proteome</keyword>
<gene>
    <name evidence="8" type="ORF">G1C95_2356</name>
</gene>
<organism evidence="8 9">
    <name type="scientific">Bifidobacterium oedipodis</name>
    <dbReference type="NCBI Taxonomy" id="2675322"/>
    <lineage>
        <taxon>Bacteria</taxon>
        <taxon>Bacillati</taxon>
        <taxon>Actinomycetota</taxon>
        <taxon>Actinomycetes</taxon>
        <taxon>Bifidobacteriales</taxon>
        <taxon>Bifidobacteriaceae</taxon>
        <taxon>Bifidobacterium</taxon>
    </lineage>
</organism>
<dbReference type="AlphaFoldDB" id="A0A7Y0ERM5"/>
<accession>A0A7Y0ERM5</accession>
<keyword evidence="2" id="KW-0963">Cytoplasm</keyword>
<evidence type="ECO:0000313" key="8">
    <source>
        <dbReference type="EMBL" id="NMM95168.1"/>
    </source>
</evidence>
<evidence type="ECO:0000256" key="6">
    <source>
        <dbReference type="ARBA" id="ARBA00023315"/>
    </source>
</evidence>
<sequence>MRMFTLVTLSDNEFVEFSARHPQGNFQQTASMARMRRSEGKTVELLGVKEQGELKAAALLQILHTSGSSFALVHDGPLCDYDDFELLSFFVKELKSHAKAHGAAQLDITPEQVYRLHTQEGEPTTPADDAMIKNLKTLGFEHMGFTIGYPAVPRWRWVKNLEGIQDEQSLLASYAKYRRRNVRIARESGVHTRRLGRDELHIFHELCEISCKKQGFPNRPLSFFEAMYDAYGDDIEYRLSEIHFDEYLATWQDKLDKLEATTANITKELAGKCSEKRAKQLNVQLEKASQDIAPVQRRVADAKALIERYGKVKPVEAAMFLYHPREVVCTTSGADGDFERFYAPALMHHEVMLTCIQRGIHRFNLYGVSGRFSKDDNPDYGVLEFKQRFNGFVEEMPGEFILPVKPLVYALKKFAHKLLKR</sequence>
<dbReference type="GO" id="GO:0016755">
    <property type="term" value="F:aminoacyltransferase activity"/>
    <property type="evidence" value="ECO:0007669"/>
    <property type="project" value="InterPro"/>
</dbReference>
<evidence type="ECO:0000256" key="5">
    <source>
        <dbReference type="ARBA" id="ARBA00022984"/>
    </source>
</evidence>
<dbReference type="GO" id="GO:0008360">
    <property type="term" value="P:regulation of cell shape"/>
    <property type="evidence" value="ECO:0007669"/>
    <property type="project" value="UniProtKB-KW"/>
</dbReference>
<dbReference type="EMBL" id="JAAIII010000010">
    <property type="protein sequence ID" value="NMM95168.1"/>
    <property type="molecule type" value="Genomic_DNA"/>
</dbReference>
<dbReference type="GO" id="GO:0071555">
    <property type="term" value="P:cell wall organization"/>
    <property type="evidence" value="ECO:0007669"/>
    <property type="project" value="UniProtKB-KW"/>
</dbReference>
<dbReference type="Gene3D" id="1.20.58.90">
    <property type="match status" value="1"/>
</dbReference>
<comment type="similarity">
    <text evidence="1">Belongs to the FemABX family.</text>
</comment>
<name>A0A7Y0ERM5_9BIFI</name>
<dbReference type="Gene3D" id="3.40.630.30">
    <property type="match status" value="2"/>
</dbReference>
<evidence type="ECO:0000256" key="1">
    <source>
        <dbReference type="ARBA" id="ARBA00009943"/>
    </source>
</evidence>
<dbReference type="InterPro" id="IPR003447">
    <property type="entry name" value="FEMABX"/>
</dbReference>
<dbReference type="Pfam" id="PF02388">
    <property type="entry name" value="FemAB"/>
    <property type="match status" value="1"/>
</dbReference>
<keyword evidence="6" id="KW-0012">Acyltransferase</keyword>
<dbReference type="Proteomes" id="UP000532194">
    <property type="component" value="Unassembled WGS sequence"/>
</dbReference>
<keyword evidence="7" id="KW-0961">Cell wall biogenesis/degradation</keyword>
<evidence type="ECO:0000256" key="4">
    <source>
        <dbReference type="ARBA" id="ARBA00022960"/>
    </source>
</evidence>
<evidence type="ECO:0000256" key="7">
    <source>
        <dbReference type="ARBA" id="ARBA00023316"/>
    </source>
</evidence>
<evidence type="ECO:0000256" key="3">
    <source>
        <dbReference type="ARBA" id="ARBA00022679"/>
    </source>
</evidence>
<protein>
    <submittedName>
        <fullName evidence="8">Peptidoglycan bridge formation protein FemAB</fullName>
    </submittedName>
</protein>
<dbReference type="PROSITE" id="PS51191">
    <property type="entry name" value="FEMABX"/>
    <property type="match status" value="1"/>
</dbReference>
<keyword evidence="4" id="KW-0133">Cell shape</keyword>
<dbReference type="SUPFAM" id="SSF55729">
    <property type="entry name" value="Acyl-CoA N-acyltransferases (Nat)"/>
    <property type="match status" value="2"/>
</dbReference>
<dbReference type="InterPro" id="IPR050644">
    <property type="entry name" value="PG_Glycine_Bridge_Synth"/>
</dbReference>